<protein>
    <submittedName>
        <fullName evidence="2">DNA-damage-inducible protein D</fullName>
    </submittedName>
</protein>
<dbReference type="Proteomes" id="UP000315971">
    <property type="component" value="Unassembled WGS sequence"/>
</dbReference>
<evidence type="ECO:0000313" key="2">
    <source>
        <dbReference type="EMBL" id="SMO48254.1"/>
    </source>
</evidence>
<keyword evidence="3" id="KW-1185">Reference proteome</keyword>
<name>A0A521BM78_9SPHI</name>
<reference evidence="2 3" key="1">
    <citation type="submission" date="2017-05" db="EMBL/GenBank/DDBJ databases">
        <authorList>
            <person name="Varghese N."/>
            <person name="Submissions S."/>
        </authorList>
    </citation>
    <scope>NUCLEOTIDE SEQUENCE [LARGE SCALE GENOMIC DNA]</scope>
    <source>
        <strain evidence="2 3">DSM 21342</strain>
    </source>
</reference>
<dbReference type="Pfam" id="PF02498">
    <property type="entry name" value="Bro-N"/>
    <property type="match status" value="1"/>
</dbReference>
<dbReference type="InterPro" id="IPR003497">
    <property type="entry name" value="BRO_N_domain"/>
</dbReference>
<feature type="domain" description="Bro-N" evidence="1">
    <location>
        <begin position="32"/>
        <end position="116"/>
    </location>
</feature>
<evidence type="ECO:0000313" key="3">
    <source>
        <dbReference type="Proteomes" id="UP000315971"/>
    </source>
</evidence>
<evidence type="ECO:0000259" key="1">
    <source>
        <dbReference type="Pfam" id="PF02498"/>
    </source>
</evidence>
<sequence length="287" mass="33145">MYLCAYHKILYLSFMSDIILNDHVSFEDFKNQNGITYWWASDLMTMLGYKDMVSFNKPIERALKACLTLNIPHYENFIAQQHEVNGEQINDYKLTRFACYLTVMNADPKKEAVAAAQVYFAEQTRKFEVYIQSTDQIERLLIRDEIKEGNKSLMSAANAAGVQDFAKFNNAGYMGLYNMHNYKLAQKRNVETKDLMEHMGRTELAANLFRITQTEERIKNFNISGQVNLEQTHYNVGSEVRKIVIQNTGKSPESLPVERKLPEVQKELKKGAKLMAKEDKPAKERKG</sequence>
<accession>A0A521BM78</accession>
<dbReference type="AlphaFoldDB" id="A0A521BM78"/>
<gene>
    <name evidence="2" type="ORF">SAMN06265350_102336</name>
</gene>
<organism evidence="2 3">
    <name type="scientific">Solitalea koreensis</name>
    <dbReference type="NCBI Taxonomy" id="543615"/>
    <lineage>
        <taxon>Bacteria</taxon>
        <taxon>Pseudomonadati</taxon>
        <taxon>Bacteroidota</taxon>
        <taxon>Sphingobacteriia</taxon>
        <taxon>Sphingobacteriales</taxon>
        <taxon>Sphingobacteriaceae</taxon>
        <taxon>Solitalea</taxon>
    </lineage>
</organism>
<proteinExistence type="predicted"/>
<dbReference type="EMBL" id="FXSZ01000002">
    <property type="protein sequence ID" value="SMO48254.1"/>
    <property type="molecule type" value="Genomic_DNA"/>
</dbReference>